<dbReference type="Pfam" id="PF00756">
    <property type="entry name" value="Esterase"/>
    <property type="match status" value="1"/>
</dbReference>
<dbReference type="Gene3D" id="3.40.50.1820">
    <property type="entry name" value="alpha/beta hydrolase"/>
    <property type="match status" value="1"/>
</dbReference>
<gene>
    <name evidence="2" type="ORF">C8E83_0484</name>
</gene>
<dbReference type="Proteomes" id="UP000280008">
    <property type="component" value="Unassembled WGS sequence"/>
</dbReference>
<keyword evidence="1" id="KW-0812">Transmembrane</keyword>
<reference evidence="2 3" key="1">
    <citation type="submission" date="2018-10" db="EMBL/GenBank/DDBJ databases">
        <title>Sequencing the genomes of 1000 actinobacteria strains.</title>
        <authorList>
            <person name="Klenk H.-P."/>
        </authorList>
    </citation>
    <scope>NUCLEOTIDE SEQUENCE [LARGE SCALE GENOMIC DNA]</scope>
    <source>
        <strain evidence="2 3">DSM 17894</strain>
    </source>
</reference>
<accession>A0A495IBU2</accession>
<dbReference type="RefSeq" id="WP_121368260.1">
    <property type="nucleotide sequence ID" value="NZ_RBKS01000001.1"/>
</dbReference>
<sequence>MPGTTALPSWLMSLPITSFRVLAVVDVVAAILAIVLLLPMRRRRWWLWVSVAALVGAVAGGVTIWWVGDVQDVFDVSPTWVDRIWTGVVFAGVLVALVNIALAGWLRKAVAVLAIVAIVLAGGLAINRDVGEFLTPSQLLGTNGYRRILLPKEKRLDPAAEAAADAFDPTLYETWRAPSTMPDKGRVGEVSIPGTVSHFHARDAMVYLPPAALVKHAPSLPVVILMSGQPASPSSVIDAGHIPATLNAFARKNHGLAPIVVVPDQLGASEDNPMCVNGALGNSATYLLDDVPTWIRDHLHVETGRLAWTVGGFSQGATCSIQFATAHPQMFGQFIDISGQQYPTLDNDQQAIVEGFGGSTQAFDDAKPATIMARHGRYQDLDALFGYGQFDEKYGANSKVMSALAEHYGIRVTRYVSLGSAHDWTTATNGFAEGIGLFFPRMGLSATRQSL</sequence>
<feature type="transmembrane region" description="Helical" evidence="1">
    <location>
        <begin position="84"/>
        <end position="102"/>
    </location>
</feature>
<evidence type="ECO:0000313" key="3">
    <source>
        <dbReference type="Proteomes" id="UP000280008"/>
    </source>
</evidence>
<keyword evidence="3" id="KW-1185">Reference proteome</keyword>
<keyword evidence="1" id="KW-1133">Transmembrane helix</keyword>
<evidence type="ECO:0000313" key="2">
    <source>
        <dbReference type="EMBL" id="RKR73392.1"/>
    </source>
</evidence>
<dbReference type="PANTHER" id="PTHR48098:SF1">
    <property type="entry name" value="DIACYLGLYCEROL ACYLTRANSFERASE_MYCOLYLTRANSFERASE AG85A"/>
    <property type="match status" value="1"/>
</dbReference>
<dbReference type="SUPFAM" id="SSF53474">
    <property type="entry name" value="alpha/beta-Hydrolases"/>
    <property type="match status" value="1"/>
</dbReference>
<organism evidence="2 3">
    <name type="scientific">Frondihabitans australicus</name>
    <dbReference type="NCBI Taxonomy" id="386892"/>
    <lineage>
        <taxon>Bacteria</taxon>
        <taxon>Bacillati</taxon>
        <taxon>Actinomycetota</taxon>
        <taxon>Actinomycetes</taxon>
        <taxon>Micrococcales</taxon>
        <taxon>Microbacteriaceae</taxon>
        <taxon>Frondihabitans</taxon>
    </lineage>
</organism>
<comment type="caution">
    <text evidence="2">The sequence shown here is derived from an EMBL/GenBank/DDBJ whole genome shotgun (WGS) entry which is preliminary data.</text>
</comment>
<feature type="transmembrane region" description="Helical" evidence="1">
    <location>
        <begin position="20"/>
        <end position="38"/>
    </location>
</feature>
<keyword evidence="2" id="KW-0378">Hydrolase</keyword>
<dbReference type="GO" id="GO:0016787">
    <property type="term" value="F:hydrolase activity"/>
    <property type="evidence" value="ECO:0007669"/>
    <property type="project" value="UniProtKB-KW"/>
</dbReference>
<dbReference type="PANTHER" id="PTHR48098">
    <property type="entry name" value="ENTEROCHELIN ESTERASE-RELATED"/>
    <property type="match status" value="1"/>
</dbReference>
<proteinExistence type="predicted"/>
<dbReference type="InterPro" id="IPR000801">
    <property type="entry name" value="Esterase-like"/>
</dbReference>
<feature type="transmembrane region" description="Helical" evidence="1">
    <location>
        <begin position="45"/>
        <end position="68"/>
    </location>
</feature>
<name>A0A495IBU2_9MICO</name>
<dbReference type="InterPro" id="IPR029058">
    <property type="entry name" value="AB_hydrolase_fold"/>
</dbReference>
<dbReference type="OrthoDB" id="3723842at2"/>
<dbReference type="AlphaFoldDB" id="A0A495IBU2"/>
<feature type="transmembrane region" description="Helical" evidence="1">
    <location>
        <begin position="109"/>
        <end position="126"/>
    </location>
</feature>
<protein>
    <submittedName>
        <fullName evidence="2">S-formylglutathione hydrolase FrmB</fullName>
    </submittedName>
</protein>
<dbReference type="InterPro" id="IPR050583">
    <property type="entry name" value="Mycobacterial_A85_antigen"/>
</dbReference>
<dbReference type="EMBL" id="RBKS01000001">
    <property type="protein sequence ID" value="RKR73392.1"/>
    <property type="molecule type" value="Genomic_DNA"/>
</dbReference>
<dbReference type="GO" id="GO:0016747">
    <property type="term" value="F:acyltransferase activity, transferring groups other than amino-acyl groups"/>
    <property type="evidence" value="ECO:0007669"/>
    <property type="project" value="TreeGrafter"/>
</dbReference>
<evidence type="ECO:0000256" key="1">
    <source>
        <dbReference type="SAM" id="Phobius"/>
    </source>
</evidence>
<keyword evidence="1" id="KW-0472">Membrane</keyword>